<proteinExistence type="predicted"/>
<dbReference type="GO" id="GO:0005794">
    <property type="term" value="C:Golgi apparatus"/>
    <property type="evidence" value="ECO:0007669"/>
    <property type="project" value="TreeGrafter"/>
</dbReference>
<organism evidence="4 5">
    <name type="scientific">Cryptococcus wingfieldii CBS 7118</name>
    <dbReference type="NCBI Taxonomy" id="1295528"/>
    <lineage>
        <taxon>Eukaryota</taxon>
        <taxon>Fungi</taxon>
        <taxon>Dikarya</taxon>
        <taxon>Basidiomycota</taxon>
        <taxon>Agaricomycotina</taxon>
        <taxon>Tremellomycetes</taxon>
        <taxon>Tremellales</taxon>
        <taxon>Cryptococcaceae</taxon>
        <taxon>Cryptococcus</taxon>
    </lineage>
</organism>
<feature type="compositionally biased region" description="Basic and acidic residues" evidence="3">
    <location>
        <begin position="246"/>
        <end position="256"/>
    </location>
</feature>
<feature type="region of interest" description="Disordered" evidence="3">
    <location>
        <begin position="1124"/>
        <end position="1238"/>
    </location>
</feature>
<dbReference type="PANTHER" id="PTHR23157:SF25">
    <property type="entry name" value="GRIP AND COILED-COIL DOMAIN-CONTAINING PROTEIN 1"/>
    <property type="match status" value="1"/>
</dbReference>
<feature type="coiled-coil region" evidence="2">
    <location>
        <begin position="702"/>
        <end position="827"/>
    </location>
</feature>
<evidence type="ECO:0000256" key="3">
    <source>
        <dbReference type="SAM" id="MobiDB-lite"/>
    </source>
</evidence>
<keyword evidence="2" id="KW-0175">Coiled coil</keyword>
<feature type="compositionally biased region" description="Polar residues" evidence="3">
    <location>
        <begin position="317"/>
        <end position="342"/>
    </location>
</feature>
<feature type="coiled-coil region" evidence="2">
    <location>
        <begin position="561"/>
        <end position="602"/>
    </location>
</feature>
<feature type="compositionally biased region" description="Polar residues" evidence="3">
    <location>
        <begin position="1068"/>
        <end position="1085"/>
    </location>
</feature>
<feature type="compositionally biased region" description="Basic and acidic residues" evidence="3">
    <location>
        <begin position="380"/>
        <end position="404"/>
    </location>
</feature>
<feature type="compositionally biased region" description="Polar residues" evidence="3">
    <location>
        <begin position="72"/>
        <end position="92"/>
    </location>
</feature>
<evidence type="ECO:0000256" key="1">
    <source>
        <dbReference type="ARBA" id="ARBA00004184"/>
    </source>
</evidence>
<feature type="region of interest" description="Disordered" evidence="3">
    <location>
        <begin position="1"/>
        <end position="408"/>
    </location>
</feature>
<dbReference type="PANTHER" id="PTHR23157">
    <property type="entry name" value="GRIP AND COILED-COIL DOMAIN-CONTAINING PROTEIN 1"/>
    <property type="match status" value="1"/>
</dbReference>
<comment type="subcellular location">
    <subcellularLocation>
        <location evidence="1">Endomembrane system</location>
        <topology evidence="1">Peripheral membrane protein</topology>
    </subcellularLocation>
</comment>
<reference evidence="4 5" key="1">
    <citation type="submission" date="2016-06" db="EMBL/GenBank/DDBJ databases">
        <title>Evolution of pathogenesis and genome organization in the Tremellales.</title>
        <authorList>
            <person name="Cuomo C."/>
            <person name="Litvintseva A."/>
            <person name="Heitman J."/>
            <person name="Chen Y."/>
            <person name="Sun S."/>
            <person name="Springer D."/>
            <person name="Dromer F."/>
            <person name="Young S."/>
            <person name="Zeng Q."/>
            <person name="Chapman S."/>
            <person name="Gujja S."/>
            <person name="Saif S."/>
            <person name="Birren B."/>
        </authorList>
    </citation>
    <scope>NUCLEOTIDE SEQUENCE [LARGE SCALE GENOMIC DNA]</scope>
    <source>
        <strain evidence="4 5">CBS 7118</strain>
    </source>
</reference>
<evidence type="ECO:0000313" key="4">
    <source>
        <dbReference type="EMBL" id="ODN74277.1"/>
    </source>
</evidence>
<dbReference type="AlphaFoldDB" id="A0A1E3HD67"/>
<dbReference type="Proteomes" id="UP000094819">
    <property type="component" value="Unassembled WGS sequence"/>
</dbReference>
<name>A0A1E3HD67_9TREE</name>
<dbReference type="RefSeq" id="XP_019027812.1">
    <property type="nucleotide sequence ID" value="XM_019180211.1"/>
</dbReference>
<comment type="caution">
    <text evidence="4">The sequence shown here is derived from an EMBL/GenBank/DDBJ whole genome shotgun (WGS) entry which is preliminary data.</text>
</comment>
<dbReference type="InterPro" id="IPR051952">
    <property type="entry name" value="Golgi-autophagy_related"/>
</dbReference>
<evidence type="ECO:0000256" key="2">
    <source>
        <dbReference type="SAM" id="Coils"/>
    </source>
</evidence>
<dbReference type="EMBL" id="AWGH01000060">
    <property type="protein sequence ID" value="ODN74277.1"/>
    <property type="molecule type" value="Genomic_DNA"/>
</dbReference>
<feature type="coiled-coil region" evidence="2">
    <location>
        <begin position="859"/>
        <end position="927"/>
    </location>
</feature>
<feature type="coiled-coil region" evidence="2">
    <location>
        <begin position="981"/>
        <end position="1008"/>
    </location>
</feature>
<dbReference type="OrthoDB" id="2574260at2759"/>
<sequence>MNEDFGFSFAQPSHAPKNPFESLPPLRQASHSSLPEASHSNASTQATSTTPLFGARSRGMFPFRPTAPYPLAQSTLPQDSPSSRGSSTTDGESASAKKGVEKDSGMGRGGIGGGGGERKFFQPTARDGHVPPIIQRKAPPEREPEPHHGFKPSPARQPSYHAAPIAPSPVRQPASHVPPASRSSHSVAQPAPKGHSRGWGDPPFKYQQPSVEDVPDREGGQGSQDTHRPPSHTTRPNFEYEPMDTGESHQYAREGDDSGSDPSSTDTAVQDGASTAAHRVSHLSTDDYRSPQPKASSHKLDSPSSVLYLDPEAQDGTPRQQMQQPSTLAHSVRQGQHSMQFQPSPPQARGVRQPESSPSHPMNDAQPPQKIRLQQQEAPKTVERAEPVHGHDKDVAAGRGERDQAGSSEQVLLSLLQTKNGEIDGLRGDIRNYQKLLQQKESSHDDLISQHQRLVESYAKDEETWKTSMGSAKRWKDSVKQKEYVKSQAMQALQESYAEQSSSYQQSLGELSRELGAFKSTTLEETQQQLSGHASTIGNIREALNQVKQSLTSHDIAVDELQNVKATKEGLEKALNEQRIELDDARAKHSNMELKLREYEETVGPDIKSVLSNLESMKAHSIHESAALQDTLRSLHKQSDKLSQKEKDYIMLQADYRSLQSSKKSVDEQISKVESFLSNRGCAKSGLVCMIEELEKTHASDIAECAKEVEEKEKQAAELQSTLEKVQKELEAAQARTSELQDSSELQDNINKSLTDSNAELEDQVASLQEAAKVQGEKERALKQEVEELGDAKQALTDRSTALAQKVQEAELRLQAAQTSLKDSKKSEKHLEAQVCTLSKQLEAHLKQQSDTSHVHDLLGELQTRMEQLKSEQDDAVELQRANTQILQKDHAISSIQSSLDNAHRTIDELNDEIRKLRAGFEQVSSENARIRKEVDEQAEGGIDLIERWERDQLSADEVVMVQRVTQQIKRGEQAFYRQELDEKANVTKKLEARCKKLESQISSLSHVKMSNSMAASVAPLAITEAVAVLSPYTSSSTSTVHAGKTISPHSPTKHAEDSKASFYSPLGTKSSTAFLSEPPSNSTIGRKRRLMDADVDSAEDISIMGNGPVNDEMDASVNEATFNIPPSTQAHSSTQSVTKPQKKTRFADILHSSTPPDSLPEDMDDPIEPATSQPQPQPQPQSQAKQRDGLPPPSQMPKTYKKSKTGSKSKVDSGVQGGGASSGGGDTRKLRGGRKSL</sequence>
<feature type="coiled-coil region" evidence="2">
    <location>
        <begin position="423"/>
        <end position="450"/>
    </location>
</feature>
<accession>A0A1E3HD67</accession>
<evidence type="ECO:0000313" key="5">
    <source>
        <dbReference type="Proteomes" id="UP000094819"/>
    </source>
</evidence>
<dbReference type="GeneID" id="30197453"/>
<feature type="compositionally biased region" description="Polar residues" evidence="3">
    <location>
        <begin position="29"/>
        <end position="51"/>
    </location>
</feature>
<keyword evidence="5" id="KW-1185">Reference proteome</keyword>
<feature type="region of interest" description="Disordered" evidence="3">
    <location>
        <begin position="1038"/>
        <end position="1091"/>
    </location>
</feature>
<protein>
    <submittedName>
        <fullName evidence="4">Uncharacterized protein</fullName>
    </submittedName>
</protein>
<feature type="compositionally biased region" description="Polar residues" evidence="3">
    <location>
        <begin position="1124"/>
        <end position="1140"/>
    </location>
</feature>
<feature type="compositionally biased region" description="Basic and acidic residues" evidence="3">
    <location>
        <begin position="138"/>
        <end position="148"/>
    </location>
</feature>
<feature type="compositionally biased region" description="Gly residues" evidence="3">
    <location>
        <begin position="1216"/>
        <end position="1226"/>
    </location>
</feature>
<gene>
    <name evidence="4" type="ORF">L198_08242</name>
</gene>
<feature type="compositionally biased region" description="Gly residues" evidence="3">
    <location>
        <begin position="106"/>
        <end position="115"/>
    </location>
</feature>